<dbReference type="GO" id="GO:0016755">
    <property type="term" value="F:aminoacyltransferase activity"/>
    <property type="evidence" value="ECO:0007669"/>
    <property type="project" value="InterPro"/>
</dbReference>
<dbReference type="EMBL" id="QRUP01000025">
    <property type="protein sequence ID" value="RGR68929.1"/>
    <property type="molecule type" value="Genomic_DNA"/>
</dbReference>
<comment type="caution">
    <text evidence="7">The sequence shown here is derived from an EMBL/GenBank/DDBJ whole genome shotgun (WGS) entry which is preliminary data.</text>
</comment>
<evidence type="ECO:0000313" key="7">
    <source>
        <dbReference type="EMBL" id="RGR68929.1"/>
    </source>
</evidence>
<evidence type="ECO:0000256" key="2">
    <source>
        <dbReference type="ARBA" id="ARBA00022679"/>
    </source>
</evidence>
<dbReference type="PROSITE" id="PS51191">
    <property type="entry name" value="FEMABX"/>
    <property type="match status" value="1"/>
</dbReference>
<sequence length="417" mass="47907">MVKEGITLIICKQIPAAQLDTFVSGHPYGHYMKTSMWAALQKQDQPHFIGFYDHDELKGTAMILERKSLGIHYFYVPWGPCLDYDDPELCEQGLRGLIQLAENAGVDFLRIDPNVLRMERDIKGNPIEGGENHEDMTALLTSLGFVHKGYGYAYNGSWVNRYTLIIDLSPSIEEIVRHFSKPRQNSLRRHAVIGVTTRLGTKADLPQLCEFERQLSQIQGFQPHPQSFFEALLDAFGDHAALYVTEIDLDQMISGIQHEIDSGKYNKDPEALQSKLKEKEKAAALKARYGAKPAIAAGLFLRLGTQSWDLYTYNHKDFNFIKAVDNLHRFAIEDMKNHGVLRYDMCGFSGVTEKSDPHYGLYDYKRSFGSVYTERIGEFDYIRKPARTARWKKADRFRRRVKRKLISLRYGKQEKHA</sequence>
<dbReference type="GO" id="GO:0071555">
    <property type="term" value="P:cell wall organization"/>
    <property type="evidence" value="ECO:0007669"/>
    <property type="project" value="UniProtKB-KW"/>
</dbReference>
<dbReference type="SUPFAM" id="SSF55729">
    <property type="entry name" value="Acyl-CoA N-acyltransferases (Nat)"/>
    <property type="match status" value="2"/>
</dbReference>
<dbReference type="InterPro" id="IPR050644">
    <property type="entry name" value="PG_Glycine_Bridge_Synth"/>
</dbReference>
<dbReference type="Gene3D" id="3.40.630.30">
    <property type="match status" value="2"/>
</dbReference>
<keyword evidence="8" id="KW-1185">Reference proteome</keyword>
<evidence type="ECO:0000313" key="8">
    <source>
        <dbReference type="Proteomes" id="UP000284178"/>
    </source>
</evidence>
<dbReference type="GO" id="GO:0009252">
    <property type="term" value="P:peptidoglycan biosynthetic process"/>
    <property type="evidence" value="ECO:0007669"/>
    <property type="project" value="UniProtKB-KW"/>
</dbReference>
<keyword evidence="5" id="KW-0012">Acyltransferase</keyword>
<dbReference type="InterPro" id="IPR003447">
    <property type="entry name" value="FEMABX"/>
</dbReference>
<evidence type="ECO:0000256" key="5">
    <source>
        <dbReference type="ARBA" id="ARBA00023315"/>
    </source>
</evidence>
<reference evidence="7 8" key="1">
    <citation type="submission" date="2018-08" db="EMBL/GenBank/DDBJ databases">
        <title>A genome reference for cultivated species of the human gut microbiota.</title>
        <authorList>
            <person name="Zou Y."/>
            <person name="Xue W."/>
            <person name="Luo G."/>
        </authorList>
    </citation>
    <scope>NUCLEOTIDE SEQUENCE [LARGE SCALE GENOMIC DNA]</scope>
    <source>
        <strain evidence="7 8">AF24-29</strain>
    </source>
</reference>
<evidence type="ECO:0000256" key="1">
    <source>
        <dbReference type="ARBA" id="ARBA00009943"/>
    </source>
</evidence>
<dbReference type="Proteomes" id="UP000284178">
    <property type="component" value="Unassembled WGS sequence"/>
</dbReference>
<dbReference type="Gene3D" id="1.20.58.90">
    <property type="match status" value="1"/>
</dbReference>
<proteinExistence type="inferred from homology"/>
<protein>
    <submittedName>
        <fullName evidence="7">Peptidoglycan bridge formation glycyltransferase FemA/FemB family protein</fullName>
    </submittedName>
</protein>
<comment type="similarity">
    <text evidence="1">Belongs to the FemABX family.</text>
</comment>
<keyword evidence="3" id="KW-0133">Cell shape</keyword>
<name>A0A412FL88_9FIRM</name>
<keyword evidence="6" id="KW-0961">Cell wall biogenesis/degradation</keyword>
<dbReference type="PANTHER" id="PTHR36174:SF1">
    <property type="entry name" value="LIPID II:GLYCINE GLYCYLTRANSFERASE"/>
    <property type="match status" value="1"/>
</dbReference>
<accession>A0A412FL88</accession>
<dbReference type="InterPro" id="IPR016181">
    <property type="entry name" value="Acyl_CoA_acyltransferase"/>
</dbReference>
<dbReference type="GO" id="GO:0008360">
    <property type="term" value="P:regulation of cell shape"/>
    <property type="evidence" value="ECO:0007669"/>
    <property type="project" value="UniProtKB-KW"/>
</dbReference>
<dbReference type="PANTHER" id="PTHR36174">
    <property type="entry name" value="LIPID II:GLYCINE GLYCYLTRANSFERASE"/>
    <property type="match status" value="1"/>
</dbReference>
<keyword evidence="2 7" id="KW-0808">Transferase</keyword>
<dbReference type="AlphaFoldDB" id="A0A412FL88"/>
<gene>
    <name evidence="7" type="ORF">DWY25_15255</name>
</gene>
<evidence type="ECO:0000256" key="4">
    <source>
        <dbReference type="ARBA" id="ARBA00022984"/>
    </source>
</evidence>
<dbReference type="Pfam" id="PF02388">
    <property type="entry name" value="FemAB"/>
    <property type="match status" value="1"/>
</dbReference>
<evidence type="ECO:0000256" key="3">
    <source>
        <dbReference type="ARBA" id="ARBA00022960"/>
    </source>
</evidence>
<organism evidence="7 8">
    <name type="scientific">Holdemania filiformis</name>
    <dbReference type="NCBI Taxonomy" id="61171"/>
    <lineage>
        <taxon>Bacteria</taxon>
        <taxon>Bacillati</taxon>
        <taxon>Bacillota</taxon>
        <taxon>Erysipelotrichia</taxon>
        <taxon>Erysipelotrichales</taxon>
        <taxon>Erysipelotrichaceae</taxon>
        <taxon>Holdemania</taxon>
    </lineage>
</organism>
<keyword evidence="4" id="KW-0573">Peptidoglycan synthesis</keyword>
<evidence type="ECO:0000256" key="6">
    <source>
        <dbReference type="ARBA" id="ARBA00023316"/>
    </source>
</evidence>